<proteinExistence type="predicted"/>
<keyword evidence="3" id="KW-1185">Reference proteome</keyword>
<evidence type="ECO:0000313" key="2">
    <source>
        <dbReference type="EMBL" id="KAK5781818.1"/>
    </source>
</evidence>
<accession>A0AAN7WPV0</accession>
<name>A0AAN7WPV0_9SACH</name>
<evidence type="ECO:0000313" key="3">
    <source>
        <dbReference type="Proteomes" id="UP001306508"/>
    </source>
</evidence>
<comment type="caution">
    <text evidence="2">The sequence shown here is derived from an EMBL/GenBank/DDBJ whole genome shotgun (WGS) entry which is preliminary data.</text>
</comment>
<gene>
    <name evidence="2" type="ORF">RI543_000719</name>
</gene>
<evidence type="ECO:0000256" key="1">
    <source>
        <dbReference type="SAM" id="MobiDB-lite"/>
    </source>
</evidence>
<reference evidence="3" key="1">
    <citation type="submission" date="2023-07" db="EMBL/GenBank/DDBJ databases">
        <title>A draft genome of Kazachstania heterogenica Y-27499.</title>
        <authorList>
            <person name="Donic C."/>
            <person name="Kralova J.S."/>
            <person name="Fidel L."/>
            <person name="Ben-Dor S."/>
            <person name="Jung S."/>
        </authorList>
    </citation>
    <scope>NUCLEOTIDE SEQUENCE [LARGE SCALE GENOMIC DNA]</scope>
    <source>
        <strain evidence="3">Y27499</strain>
    </source>
</reference>
<dbReference type="EMBL" id="JAWIZZ010000029">
    <property type="protein sequence ID" value="KAK5781818.1"/>
    <property type="molecule type" value="Genomic_DNA"/>
</dbReference>
<dbReference type="AlphaFoldDB" id="A0AAN7WPV0"/>
<sequence>MTGDMVKSNVPKENRRCTRRSKTVSFHNNYEKSNKVFESSILTETTNKTFNSIDNINTHYIQNDLNEIYHIKQVPPSPQLQQQQSSFQIWRRGNKRFHTISYLDTDSDKNSSNNLQEKVELDFPLIINNKESIENTYTESQSEDEESNNNSLPSIKTSEIIDNNNNNITIMSDFKDDHLPKETHLIKAIPSDHKQQTQSILSNQNSPVIIVHKPLKELINKTYLDFFNADANKIHYKAGLSKNTVASLPSLHPEIKRNQKTK</sequence>
<feature type="region of interest" description="Disordered" evidence="1">
    <location>
        <begin position="136"/>
        <end position="157"/>
    </location>
</feature>
<dbReference type="Proteomes" id="UP001306508">
    <property type="component" value="Unassembled WGS sequence"/>
</dbReference>
<protein>
    <submittedName>
        <fullName evidence="2">Uncharacterized protein</fullName>
    </submittedName>
</protein>
<organism evidence="2 3">
    <name type="scientific">Arxiozyma heterogenica</name>
    <dbReference type="NCBI Taxonomy" id="278026"/>
    <lineage>
        <taxon>Eukaryota</taxon>
        <taxon>Fungi</taxon>
        <taxon>Dikarya</taxon>
        <taxon>Ascomycota</taxon>
        <taxon>Saccharomycotina</taxon>
        <taxon>Saccharomycetes</taxon>
        <taxon>Saccharomycetales</taxon>
        <taxon>Saccharomycetaceae</taxon>
        <taxon>Arxiozyma</taxon>
    </lineage>
</organism>